<evidence type="ECO:0000256" key="8">
    <source>
        <dbReference type="ARBA" id="ARBA00023033"/>
    </source>
</evidence>
<evidence type="ECO:0000256" key="5">
    <source>
        <dbReference type="ARBA" id="ARBA00022723"/>
    </source>
</evidence>
<dbReference type="Proteomes" id="UP000813444">
    <property type="component" value="Unassembled WGS sequence"/>
</dbReference>
<feature type="transmembrane region" description="Helical" evidence="11">
    <location>
        <begin position="16"/>
        <end position="36"/>
    </location>
</feature>
<dbReference type="PANTHER" id="PTHR46206:SF7">
    <property type="entry name" value="P450, PUTATIVE (EUROFUNG)-RELATED"/>
    <property type="match status" value="1"/>
</dbReference>
<evidence type="ECO:0000256" key="10">
    <source>
        <dbReference type="RuleBase" id="RU000461"/>
    </source>
</evidence>
<dbReference type="EMBL" id="JAGPNK010000005">
    <property type="protein sequence ID" value="KAH7320704.1"/>
    <property type="molecule type" value="Genomic_DNA"/>
</dbReference>
<sequence length="514" mass="58709">MDPPRYEDFQNAANKIYMVLFTVLIVVLGNLGLRLLSFYRVRARFPAVDSGLTKSIFDAEPLYREGYRKFKNSIYRVTTADGDRLMIPNSYFNELYQILEKDPYATDKAQAITLEAKHTGLSVSRFMIHTIFTDLTRNLGRIHETLSNAIDEAVETEISTSGSVNPANEWTTVIIDESLARIVAIASGTVFIGHNAARRREWLDAAANFTTTAFIARFLIKWWPAPLRGIVSPFLPHVWSVRRQRRDALKFLVPIVELRRTMIKSGEEVPNDMLQWMLNKHDFEDSQNDAEIANQLLQLTWVALHTASLTATSILYDLLLHGGTVIEELREEINTTLQEHGGKFSVSSLSQLKLLDSVMKESQRMHPLGLTRYVRYVKDPIQLHDGRTVPSGSIVEVPHIAQLRDEANYPEAEKFDPYRYYQFRTGARPDPFDYNNKDQHQFATATRENLTWGYGQHACPGRFFASNEIKLILARVLTTFDLKLPEGMTAKEIQDYFTPNTMLVRRIGVLGDNS</sequence>
<evidence type="ECO:0000256" key="3">
    <source>
        <dbReference type="ARBA" id="ARBA00010617"/>
    </source>
</evidence>
<dbReference type="OrthoDB" id="1844152at2759"/>
<evidence type="ECO:0000313" key="13">
    <source>
        <dbReference type="Proteomes" id="UP000813444"/>
    </source>
</evidence>
<dbReference type="GO" id="GO:0020037">
    <property type="term" value="F:heme binding"/>
    <property type="evidence" value="ECO:0007669"/>
    <property type="project" value="InterPro"/>
</dbReference>
<dbReference type="Gene3D" id="1.10.630.10">
    <property type="entry name" value="Cytochrome P450"/>
    <property type="match status" value="1"/>
</dbReference>
<keyword evidence="6 10" id="KW-0560">Oxidoreductase</keyword>
<evidence type="ECO:0000256" key="2">
    <source>
        <dbReference type="ARBA" id="ARBA00004685"/>
    </source>
</evidence>
<keyword evidence="11" id="KW-0812">Transmembrane</keyword>
<evidence type="ECO:0000256" key="6">
    <source>
        <dbReference type="ARBA" id="ARBA00023002"/>
    </source>
</evidence>
<gene>
    <name evidence="12" type="ORF">B0I35DRAFT_427626</name>
</gene>
<comment type="pathway">
    <text evidence="2">Mycotoxin biosynthesis.</text>
</comment>
<dbReference type="GO" id="GO:0016705">
    <property type="term" value="F:oxidoreductase activity, acting on paired donors, with incorporation or reduction of molecular oxygen"/>
    <property type="evidence" value="ECO:0007669"/>
    <property type="project" value="InterPro"/>
</dbReference>
<evidence type="ECO:0000313" key="12">
    <source>
        <dbReference type="EMBL" id="KAH7320704.1"/>
    </source>
</evidence>
<dbReference type="InterPro" id="IPR017972">
    <property type="entry name" value="Cyt_P450_CS"/>
</dbReference>
<keyword evidence="8 10" id="KW-0503">Monooxygenase</keyword>
<accession>A0A8K0WRS0</accession>
<keyword evidence="5 9" id="KW-0479">Metal-binding</keyword>
<dbReference type="InterPro" id="IPR036396">
    <property type="entry name" value="Cyt_P450_sf"/>
</dbReference>
<protein>
    <submittedName>
        <fullName evidence="12">Cytochrome P450</fullName>
    </submittedName>
</protein>
<reference evidence="12" key="1">
    <citation type="journal article" date="2021" name="Nat. Commun.">
        <title>Genetic determinants of endophytism in the Arabidopsis root mycobiome.</title>
        <authorList>
            <person name="Mesny F."/>
            <person name="Miyauchi S."/>
            <person name="Thiergart T."/>
            <person name="Pickel B."/>
            <person name="Atanasova L."/>
            <person name="Karlsson M."/>
            <person name="Huettel B."/>
            <person name="Barry K.W."/>
            <person name="Haridas S."/>
            <person name="Chen C."/>
            <person name="Bauer D."/>
            <person name="Andreopoulos W."/>
            <person name="Pangilinan J."/>
            <person name="LaButti K."/>
            <person name="Riley R."/>
            <person name="Lipzen A."/>
            <person name="Clum A."/>
            <person name="Drula E."/>
            <person name="Henrissat B."/>
            <person name="Kohler A."/>
            <person name="Grigoriev I.V."/>
            <person name="Martin F.M."/>
            <person name="Hacquard S."/>
        </authorList>
    </citation>
    <scope>NUCLEOTIDE SEQUENCE</scope>
    <source>
        <strain evidence="12">MPI-CAGE-CH-0235</strain>
    </source>
</reference>
<evidence type="ECO:0000256" key="1">
    <source>
        <dbReference type="ARBA" id="ARBA00001971"/>
    </source>
</evidence>
<comment type="similarity">
    <text evidence="3 10">Belongs to the cytochrome P450 family.</text>
</comment>
<proteinExistence type="inferred from homology"/>
<dbReference type="InterPro" id="IPR001128">
    <property type="entry name" value="Cyt_P450"/>
</dbReference>
<evidence type="ECO:0000256" key="9">
    <source>
        <dbReference type="PIRSR" id="PIRSR602403-1"/>
    </source>
</evidence>
<dbReference type="SUPFAM" id="SSF48264">
    <property type="entry name" value="Cytochrome P450"/>
    <property type="match status" value="1"/>
</dbReference>
<keyword evidence="13" id="KW-1185">Reference proteome</keyword>
<comment type="caution">
    <text evidence="12">The sequence shown here is derived from an EMBL/GenBank/DDBJ whole genome shotgun (WGS) entry which is preliminary data.</text>
</comment>
<name>A0A8K0WRS0_9HYPO</name>
<dbReference type="AlphaFoldDB" id="A0A8K0WRS0"/>
<dbReference type="PROSITE" id="PS00086">
    <property type="entry name" value="CYTOCHROME_P450"/>
    <property type="match status" value="1"/>
</dbReference>
<dbReference type="GO" id="GO:0005506">
    <property type="term" value="F:iron ion binding"/>
    <property type="evidence" value="ECO:0007669"/>
    <property type="project" value="InterPro"/>
</dbReference>
<dbReference type="PRINTS" id="PR00465">
    <property type="entry name" value="EP450IV"/>
</dbReference>
<feature type="binding site" description="axial binding residue" evidence="9">
    <location>
        <position position="459"/>
    </location>
    <ligand>
        <name>heme</name>
        <dbReference type="ChEBI" id="CHEBI:30413"/>
    </ligand>
    <ligandPart>
        <name>Fe</name>
        <dbReference type="ChEBI" id="CHEBI:18248"/>
    </ligandPart>
</feature>
<keyword evidence="11" id="KW-1133">Transmembrane helix</keyword>
<dbReference type="PANTHER" id="PTHR46206">
    <property type="entry name" value="CYTOCHROME P450"/>
    <property type="match status" value="1"/>
</dbReference>
<evidence type="ECO:0000256" key="4">
    <source>
        <dbReference type="ARBA" id="ARBA00022617"/>
    </source>
</evidence>
<keyword evidence="7 9" id="KW-0408">Iron</keyword>
<dbReference type="InterPro" id="IPR002403">
    <property type="entry name" value="Cyt_P450_E_grp-IV"/>
</dbReference>
<comment type="cofactor">
    <cofactor evidence="1 9">
        <name>heme</name>
        <dbReference type="ChEBI" id="CHEBI:30413"/>
    </cofactor>
</comment>
<evidence type="ECO:0000256" key="7">
    <source>
        <dbReference type="ARBA" id="ARBA00023004"/>
    </source>
</evidence>
<dbReference type="Pfam" id="PF00067">
    <property type="entry name" value="p450"/>
    <property type="match status" value="1"/>
</dbReference>
<evidence type="ECO:0000256" key="11">
    <source>
        <dbReference type="SAM" id="Phobius"/>
    </source>
</evidence>
<dbReference type="CDD" id="cd11041">
    <property type="entry name" value="CYP503A1-like"/>
    <property type="match status" value="1"/>
</dbReference>
<keyword evidence="4 9" id="KW-0349">Heme</keyword>
<organism evidence="12 13">
    <name type="scientific">Stachybotrys elegans</name>
    <dbReference type="NCBI Taxonomy" id="80388"/>
    <lineage>
        <taxon>Eukaryota</taxon>
        <taxon>Fungi</taxon>
        <taxon>Dikarya</taxon>
        <taxon>Ascomycota</taxon>
        <taxon>Pezizomycotina</taxon>
        <taxon>Sordariomycetes</taxon>
        <taxon>Hypocreomycetidae</taxon>
        <taxon>Hypocreales</taxon>
        <taxon>Stachybotryaceae</taxon>
        <taxon>Stachybotrys</taxon>
    </lineage>
</organism>
<dbReference type="GO" id="GO:0004497">
    <property type="term" value="F:monooxygenase activity"/>
    <property type="evidence" value="ECO:0007669"/>
    <property type="project" value="UniProtKB-KW"/>
</dbReference>
<keyword evidence="11" id="KW-0472">Membrane</keyword>